<dbReference type="InterPro" id="IPR023395">
    <property type="entry name" value="MCP_dom_sf"/>
</dbReference>
<protein>
    <recommendedName>
        <fullName evidence="11">Mitochondrial carrier protein</fullName>
    </recommendedName>
</protein>
<gene>
    <name evidence="10" type="ORF">METZ01_LOCUS75911</name>
</gene>
<dbReference type="InterPro" id="IPR049563">
    <property type="entry name" value="TXTP-like"/>
</dbReference>
<dbReference type="GO" id="GO:0031966">
    <property type="term" value="C:mitochondrial membrane"/>
    <property type="evidence" value="ECO:0007669"/>
    <property type="project" value="UniProtKB-SubCell"/>
</dbReference>
<dbReference type="SUPFAM" id="SSF103506">
    <property type="entry name" value="Mitochondrial carrier"/>
    <property type="match status" value="1"/>
</dbReference>
<dbReference type="GO" id="GO:0006843">
    <property type="term" value="P:mitochondrial citrate transmembrane transport"/>
    <property type="evidence" value="ECO:0007669"/>
    <property type="project" value="TreeGrafter"/>
</dbReference>
<evidence type="ECO:0000256" key="3">
    <source>
        <dbReference type="ARBA" id="ARBA00022448"/>
    </source>
</evidence>
<evidence type="ECO:0000256" key="5">
    <source>
        <dbReference type="ARBA" id="ARBA00022737"/>
    </source>
</evidence>
<proteinExistence type="inferred from homology"/>
<reference evidence="10" key="1">
    <citation type="submission" date="2018-05" db="EMBL/GenBank/DDBJ databases">
        <authorList>
            <person name="Lanie J.A."/>
            <person name="Ng W.-L."/>
            <person name="Kazmierczak K.M."/>
            <person name="Andrzejewski T.M."/>
            <person name="Davidsen T.M."/>
            <person name="Wayne K.J."/>
            <person name="Tettelin H."/>
            <person name="Glass J.I."/>
            <person name="Rusch D."/>
            <person name="Podicherti R."/>
            <person name="Tsui H.-C.T."/>
            <person name="Winkler M.E."/>
        </authorList>
    </citation>
    <scope>NUCLEOTIDE SEQUENCE</scope>
</reference>
<dbReference type="PANTHER" id="PTHR45788:SF4">
    <property type="entry name" value="TRICARBOXYLATE TRANSPORT PROTEIN, MITOCHONDRIAL"/>
    <property type="match status" value="1"/>
</dbReference>
<dbReference type="Gene3D" id="1.50.40.10">
    <property type="entry name" value="Mitochondrial carrier domain"/>
    <property type="match status" value="1"/>
</dbReference>
<evidence type="ECO:0000256" key="6">
    <source>
        <dbReference type="ARBA" id="ARBA00022989"/>
    </source>
</evidence>
<dbReference type="Pfam" id="PF00153">
    <property type="entry name" value="Mito_carr"/>
    <property type="match status" value="1"/>
</dbReference>
<feature type="transmembrane region" description="Helical" evidence="9">
    <location>
        <begin position="52"/>
        <end position="74"/>
    </location>
</feature>
<comment type="subcellular location">
    <subcellularLocation>
        <location evidence="1">Mitochondrion membrane</location>
        <topology evidence="1">Multi-pass membrane protein</topology>
    </subcellularLocation>
</comment>
<evidence type="ECO:0000256" key="2">
    <source>
        <dbReference type="ARBA" id="ARBA00006375"/>
    </source>
</evidence>
<comment type="similarity">
    <text evidence="2">Belongs to the mitochondrial carrier (TC 2.A.29) family.</text>
</comment>
<organism evidence="10">
    <name type="scientific">marine metagenome</name>
    <dbReference type="NCBI Taxonomy" id="408172"/>
    <lineage>
        <taxon>unclassified sequences</taxon>
        <taxon>metagenomes</taxon>
        <taxon>ecological metagenomes</taxon>
    </lineage>
</organism>
<evidence type="ECO:0000256" key="4">
    <source>
        <dbReference type="ARBA" id="ARBA00022692"/>
    </source>
</evidence>
<sequence>MSVELSNTQNALMGSFGSTIEVLIQHPLITYKNALQANRKINPCMNSIYKGVFINAITMGPLTAVQFAGFGIFYKQFQKHNIIENHESRSMISSTIAGALSGFIAGPAELIIVQQQKTDKPLMPLMKYMKKKYGYRVIPKGTFPCIGREAIYTAGMCSLTPILEERLLTSCPSIYKKKSVKSSFTASIGSGLICGAISHPFDTIKTHIQNNPDTNSFKATKTLLHTEGWGSLFKGIVPRSLRIVGTFFIINECNRFYIKNIFPKFFFKN</sequence>
<dbReference type="PANTHER" id="PTHR45788">
    <property type="entry name" value="SUCCINATE/FUMARATE MITOCHONDRIAL TRANSPORTER-RELATED"/>
    <property type="match status" value="1"/>
</dbReference>
<keyword evidence="7" id="KW-0496">Mitochondrion</keyword>
<feature type="transmembrane region" description="Helical" evidence="9">
    <location>
        <begin position="94"/>
        <end position="113"/>
    </location>
</feature>
<name>A0A381U6S0_9ZZZZ</name>
<dbReference type="EMBL" id="UINC01005709">
    <property type="protein sequence ID" value="SVA23057.1"/>
    <property type="molecule type" value="Genomic_DNA"/>
</dbReference>
<evidence type="ECO:0008006" key="11">
    <source>
        <dbReference type="Google" id="ProtNLM"/>
    </source>
</evidence>
<evidence type="ECO:0000313" key="10">
    <source>
        <dbReference type="EMBL" id="SVA23057.1"/>
    </source>
</evidence>
<dbReference type="GO" id="GO:0071913">
    <property type="term" value="F:citrate secondary active transmembrane transporter activity"/>
    <property type="evidence" value="ECO:0007669"/>
    <property type="project" value="TreeGrafter"/>
</dbReference>
<keyword evidence="8 9" id="KW-0472">Membrane</keyword>
<keyword evidence="6 9" id="KW-1133">Transmembrane helix</keyword>
<evidence type="ECO:0000256" key="9">
    <source>
        <dbReference type="SAM" id="Phobius"/>
    </source>
</evidence>
<dbReference type="AlphaFoldDB" id="A0A381U6S0"/>
<dbReference type="PROSITE" id="PS50920">
    <property type="entry name" value="SOLCAR"/>
    <property type="match status" value="2"/>
</dbReference>
<evidence type="ECO:0000256" key="1">
    <source>
        <dbReference type="ARBA" id="ARBA00004225"/>
    </source>
</evidence>
<dbReference type="InterPro" id="IPR018108">
    <property type="entry name" value="MCP_transmembrane"/>
</dbReference>
<keyword evidence="4 9" id="KW-0812">Transmembrane</keyword>
<evidence type="ECO:0000256" key="7">
    <source>
        <dbReference type="ARBA" id="ARBA00023128"/>
    </source>
</evidence>
<keyword evidence="3" id="KW-0813">Transport</keyword>
<keyword evidence="5" id="KW-0677">Repeat</keyword>
<evidence type="ECO:0000256" key="8">
    <source>
        <dbReference type="ARBA" id="ARBA00023136"/>
    </source>
</evidence>
<accession>A0A381U6S0</accession>